<evidence type="ECO:0000259" key="4">
    <source>
        <dbReference type="Pfam" id="PF25917"/>
    </source>
</evidence>
<dbReference type="PANTHER" id="PTHR30469">
    <property type="entry name" value="MULTIDRUG RESISTANCE PROTEIN MDTA"/>
    <property type="match status" value="1"/>
</dbReference>
<accession>A0A1W1VA11</accession>
<organism evidence="7 8">
    <name type="scientific">Thermanaeromonas toyohensis ToBE</name>
    <dbReference type="NCBI Taxonomy" id="698762"/>
    <lineage>
        <taxon>Bacteria</taxon>
        <taxon>Bacillati</taxon>
        <taxon>Bacillota</taxon>
        <taxon>Clostridia</taxon>
        <taxon>Neomoorellales</taxon>
        <taxon>Neomoorellaceae</taxon>
        <taxon>Thermanaeromonas</taxon>
    </lineage>
</organism>
<dbReference type="Gene3D" id="2.40.50.100">
    <property type="match status" value="1"/>
</dbReference>
<proteinExistence type="inferred from homology"/>
<dbReference type="NCBIfam" id="TIGR01730">
    <property type="entry name" value="RND_mfp"/>
    <property type="match status" value="1"/>
</dbReference>
<name>A0A1W1VA11_9FIRM</name>
<dbReference type="GO" id="GO:0015562">
    <property type="term" value="F:efflux transmembrane transporter activity"/>
    <property type="evidence" value="ECO:0007669"/>
    <property type="project" value="InterPro"/>
</dbReference>
<dbReference type="Pfam" id="PF25989">
    <property type="entry name" value="YknX_C"/>
    <property type="match status" value="1"/>
</dbReference>
<dbReference type="EMBL" id="LT838272">
    <property type="protein sequence ID" value="SMB89861.1"/>
    <property type="molecule type" value="Genomic_DNA"/>
</dbReference>
<dbReference type="InterPro" id="IPR006143">
    <property type="entry name" value="RND_pump_MFP"/>
</dbReference>
<dbReference type="Pfam" id="PF25954">
    <property type="entry name" value="Beta-barrel_RND_2"/>
    <property type="match status" value="1"/>
</dbReference>
<dbReference type="Gene3D" id="2.40.30.170">
    <property type="match status" value="1"/>
</dbReference>
<dbReference type="InterPro" id="IPR058625">
    <property type="entry name" value="MdtA-like_BSH"/>
</dbReference>
<feature type="domain" description="Multidrug resistance protein MdtA-like barrel-sandwich hybrid" evidence="4">
    <location>
        <begin position="67"/>
        <end position="257"/>
    </location>
</feature>
<dbReference type="AlphaFoldDB" id="A0A1W1VA11"/>
<keyword evidence="2" id="KW-0175">Coiled coil</keyword>
<evidence type="ECO:0000259" key="5">
    <source>
        <dbReference type="Pfam" id="PF25954"/>
    </source>
</evidence>
<dbReference type="InterPro" id="IPR058637">
    <property type="entry name" value="YknX-like_C"/>
</dbReference>
<keyword evidence="8" id="KW-1185">Reference proteome</keyword>
<evidence type="ECO:0000313" key="7">
    <source>
        <dbReference type="EMBL" id="SMB89861.1"/>
    </source>
</evidence>
<evidence type="ECO:0000313" key="8">
    <source>
        <dbReference type="Proteomes" id="UP000192569"/>
    </source>
</evidence>
<dbReference type="InterPro" id="IPR058792">
    <property type="entry name" value="Beta-barrel_RND_2"/>
</dbReference>
<protein>
    <submittedName>
        <fullName evidence="7">RND family efflux transporter, MFP subunit</fullName>
    </submittedName>
</protein>
<keyword evidence="3" id="KW-0472">Membrane</keyword>
<evidence type="ECO:0000259" key="6">
    <source>
        <dbReference type="Pfam" id="PF25989"/>
    </source>
</evidence>
<keyword evidence="3" id="KW-1133">Transmembrane helix</keyword>
<keyword evidence="3" id="KW-0812">Transmembrane</keyword>
<dbReference type="Pfam" id="PF25917">
    <property type="entry name" value="BSH_RND"/>
    <property type="match status" value="1"/>
</dbReference>
<dbReference type="STRING" id="698762.SAMN00808754_0217"/>
<feature type="domain" description="CusB-like beta-barrel" evidence="5">
    <location>
        <begin position="274"/>
        <end position="342"/>
    </location>
</feature>
<evidence type="ECO:0000256" key="1">
    <source>
        <dbReference type="ARBA" id="ARBA00009477"/>
    </source>
</evidence>
<reference evidence="7 8" key="1">
    <citation type="submission" date="2017-04" db="EMBL/GenBank/DDBJ databases">
        <authorList>
            <person name="Afonso C.L."/>
            <person name="Miller P.J."/>
            <person name="Scott M.A."/>
            <person name="Spackman E."/>
            <person name="Goraichik I."/>
            <person name="Dimitrov K.M."/>
            <person name="Suarez D.L."/>
            <person name="Swayne D.E."/>
        </authorList>
    </citation>
    <scope>NUCLEOTIDE SEQUENCE [LARGE SCALE GENOMIC DNA]</scope>
    <source>
        <strain evidence="7 8">ToBE</strain>
    </source>
</reference>
<gene>
    <name evidence="7" type="ORF">SAMN00808754_0217</name>
</gene>
<dbReference type="Gene3D" id="2.40.420.20">
    <property type="match status" value="1"/>
</dbReference>
<comment type="similarity">
    <text evidence="1">Belongs to the membrane fusion protein (MFP) (TC 8.A.1) family.</text>
</comment>
<evidence type="ECO:0000256" key="2">
    <source>
        <dbReference type="SAM" id="Coils"/>
    </source>
</evidence>
<feature type="domain" description="YknX-like C-terminal permuted SH3-like" evidence="6">
    <location>
        <begin position="350"/>
        <end position="417"/>
    </location>
</feature>
<sequence>MLWGRENLKLFIAIVIILLMILALGLVAYSKEVSQGTSERIPVKVVVVGKGQVESTVEVAGSLLPYRSANVTAKLAGQVSAVHADVGEEVKAGQLLVELDLKELKAQLKQAEAGVEQVKEQAEQAKISIETAKLSREVARLNAETAKADLDNVEKSYSRVKALVEAGAAPQSQLDELETKLFQARKRYEVAQKQYDLAVKQQEAAEKQYAIATGPGLAQAEAAKNVLEAQLTNAQIFSPLSGIVTNRYINPGEIAAPGVPLLSIAETSSLKLFATVPQERVSYLALGQKVSVLVDAFPGKEFKGEIDRIGPLSVSYGQRFPVEIKVANPGELKPGMTAKALFHLKGEEGLIVPASALQREAGEIFVFVIDPQGVARRRAVTLGLGNEEKVTVLKGLSEGEQVAITNVTALQDGMIVKID</sequence>
<feature type="transmembrane region" description="Helical" evidence="3">
    <location>
        <begin position="7"/>
        <end position="29"/>
    </location>
</feature>
<evidence type="ECO:0000256" key="3">
    <source>
        <dbReference type="SAM" id="Phobius"/>
    </source>
</evidence>
<dbReference type="SUPFAM" id="SSF111369">
    <property type="entry name" value="HlyD-like secretion proteins"/>
    <property type="match status" value="2"/>
</dbReference>
<dbReference type="GO" id="GO:1990281">
    <property type="term" value="C:efflux pump complex"/>
    <property type="evidence" value="ECO:0007669"/>
    <property type="project" value="TreeGrafter"/>
</dbReference>
<dbReference type="RefSeq" id="WP_231967867.1">
    <property type="nucleotide sequence ID" value="NZ_LT838272.1"/>
</dbReference>
<dbReference type="PANTHER" id="PTHR30469:SF15">
    <property type="entry name" value="HLYD FAMILY OF SECRETION PROTEINS"/>
    <property type="match status" value="1"/>
</dbReference>
<feature type="coiled-coil region" evidence="2">
    <location>
        <begin position="101"/>
        <end position="208"/>
    </location>
</feature>
<dbReference type="Proteomes" id="UP000192569">
    <property type="component" value="Chromosome I"/>
</dbReference>